<evidence type="ECO:0000313" key="1">
    <source>
        <dbReference type="EMBL" id="KAF6030224.1"/>
    </source>
</evidence>
<organism evidence="1 2">
    <name type="scientific">Bugula neritina</name>
    <name type="common">Brown bryozoan</name>
    <name type="synonym">Sertularia neritina</name>
    <dbReference type="NCBI Taxonomy" id="10212"/>
    <lineage>
        <taxon>Eukaryota</taxon>
        <taxon>Metazoa</taxon>
        <taxon>Spiralia</taxon>
        <taxon>Lophotrochozoa</taxon>
        <taxon>Bryozoa</taxon>
        <taxon>Gymnolaemata</taxon>
        <taxon>Cheilostomatida</taxon>
        <taxon>Flustrina</taxon>
        <taxon>Buguloidea</taxon>
        <taxon>Bugulidae</taxon>
        <taxon>Bugula</taxon>
    </lineage>
</organism>
<name>A0A7J7JWY3_BUGNE</name>
<keyword evidence="2" id="KW-1185">Reference proteome</keyword>
<comment type="caution">
    <text evidence="1">The sequence shown here is derived from an EMBL/GenBank/DDBJ whole genome shotgun (WGS) entry which is preliminary data.</text>
</comment>
<proteinExistence type="predicted"/>
<dbReference type="Proteomes" id="UP000593567">
    <property type="component" value="Unassembled WGS sequence"/>
</dbReference>
<dbReference type="AlphaFoldDB" id="A0A7J7JWY3"/>
<dbReference type="EMBL" id="VXIV02001735">
    <property type="protein sequence ID" value="KAF6030224.1"/>
    <property type="molecule type" value="Genomic_DNA"/>
</dbReference>
<sequence>MKFLKILNTAAKGYLDLWGDALVAELCQITDVAVRRRLMHRLSGEVVDAICKQSETRSHYMPSLLPADGASVSADHHTRLLLRFYQN</sequence>
<gene>
    <name evidence="1" type="ORF">EB796_011464</name>
</gene>
<protein>
    <submittedName>
        <fullName evidence="1">Uncharacterized protein</fullName>
    </submittedName>
</protein>
<reference evidence="1" key="1">
    <citation type="submission" date="2020-06" db="EMBL/GenBank/DDBJ databases">
        <title>Draft genome of Bugula neritina, a colonial animal packing powerful symbionts and potential medicines.</title>
        <authorList>
            <person name="Rayko M."/>
        </authorList>
    </citation>
    <scope>NUCLEOTIDE SEQUENCE [LARGE SCALE GENOMIC DNA]</scope>
    <source>
        <strain evidence="1">Kwan_BN1</strain>
    </source>
</reference>
<accession>A0A7J7JWY3</accession>
<evidence type="ECO:0000313" key="2">
    <source>
        <dbReference type="Proteomes" id="UP000593567"/>
    </source>
</evidence>